<dbReference type="EMBL" id="RDQH01000328">
    <property type="protein sequence ID" value="RXI05029.1"/>
    <property type="molecule type" value="Genomic_DNA"/>
</dbReference>
<dbReference type="Proteomes" id="UP000290289">
    <property type="component" value="Chromosome 2"/>
</dbReference>
<sequence>MEWGRRVWNVMERKGEGGLPKNVGCRATTREMGVDWQGGEGRGRSEACQKECWIDFSSLNQVLVSGLRSGSKMGMVVTERGMAETEVMELGVGIPQIKGCCKWVSVNVSFPFENLGILGTVYCLWKNLSLKPLKRSLDLLILGTIYCLWKNLSLKPLKRSLDLFSPPMVNSLLPTLRGTSVAFTFCNFWVKRLCMSHKVSEIIELKLLRMNHKVTEMIKLKLLLCEVIDLKNVISMEYVGIQPTASQKPPRRAESGAPGSGSE</sequence>
<evidence type="ECO:0000313" key="1">
    <source>
        <dbReference type="EMBL" id="RXI05029.1"/>
    </source>
</evidence>
<gene>
    <name evidence="1" type="ORF">DVH24_006286</name>
</gene>
<keyword evidence="2" id="KW-1185">Reference proteome</keyword>
<comment type="caution">
    <text evidence="1">The sequence shown here is derived from an EMBL/GenBank/DDBJ whole genome shotgun (WGS) entry which is preliminary data.</text>
</comment>
<proteinExistence type="predicted"/>
<accession>A0A498K9S2</accession>
<evidence type="ECO:0000313" key="2">
    <source>
        <dbReference type="Proteomes" id="UP000290289"/>
    </source>
</evidence>
<reference evidence="1 2" key="1">
    <citation type="submission" date="2018-10" db="EMBL/GenBank/DDBJ databases">
        <title>A high-quality apple genome assembly.</title>
        <authorList>
            <person name="Hu J."/>
        </authorList>
    </citation>
    <scope>NUCLEOTIDE SEQUENCE [LARGE SCALE GENOMIC DNA]</scope>
    <source>
        <strain evidence="2">cv. HFTH1</strain>
        <tissue evidence="1">Young leaf</tissue>
    </source>
</reference>
<name>A0A498K9S2_MALDO</name>
<organism evidence="1 2">
    <name type="scientific">Malus domestica</name>
    <name type="common">Apple</name>
    <name type="synonym">Pyrus malus</name>
    <dbReference type="NCBI Taxonomy" id="3750"/>
    <lineage>
        <taxon>Eukaryota</taxon>
        <taxon>Viridiplantae</taxon>
        <taxon>Streptophyta</taxon>
        <taxon>Embryophyta</taxon>
        <taxon>Tracheophyta</taxon>
        <taxon>Spermatophyta</taxon>
        <taxon>Magnoliopsida</taxon>
        <taxon>eudicotyledons</taxon>
        <taxon>Gunneridae</taxon>
        <taxon>Pentapetalae</taxon>
        <taxon>rosids</taxon>
        <taxon>fabids</taxon>
        <taxon>Rosales</taxon>
        <taxon>Rosaceae</taxon>
        <taxon>Amygdaloideae</taxon>
        <taxon>Maleae</taxon>
        <taxon>Malus</taxon>
    </lineage>
</organism>
<protein>
    <submittedName>
        <fullName evidence="1">Uncharacterized protein</fullName>
    </submittedName>
</protein>
<dbReference type="AlphaFoldDB" id="A0A498K9S2"/>